<dbReference type="InParanoid" id="A0A2R5GCW7"/>
<gene>
    <name evidence="1" type="ORF">FCC1311_018332</name>
</gene>
<dbReference type="Proteomes" id="UP000241890">
    <property type="component" value="Unassembled WGS sequence"/>
</dbReference>
<dbReference type="EMBL" id="BEYU01000013">
    <property type="protein sequence ID" value="GBG25614.1"/>
    <property type="molecule type" value="Genomic_DNA"/>
</dbReference>
<comment type="caution">
    <text evidence="1">The sequence shown here is derived from an EMBL/GenBank/DDBJ whole genome shotgun (WGS) entry which is preliminary data.</text>
</comment>
<reference evidence="1 2" key="1">
    <citation type="submission" date="2017-12" db="EMBL/GenBank/DDBJ databases">
        <title>Sequencing, de novo assembly and annotation of complete genome of a new Thraustochytrid species, strain FCC1311.</title>
        <authorList>
            <person name="Sedici K."/>
            <person name="Godart F."/>
            <person name="Aiese Cigliano R."/>
            <person name="Sanseverino W."/>
            <person name="Barakat M."/>
            <person name="Ortet P."/>
            <person name="Marechal E."/>
            <person name="Cagnac O."/>
            <person name="Amato A."/>
        </authorList>
    </citation>
    <scope>NUCLEOTIDE SEQUENCE [LARGE SCALE GENOMIC DNA]</scope>
</reference>
<evidence type="ECO:0000313" key="1">
    <source>
        <dbReference type="EMBL" id="GBG25614.1"/>
    </source>
</evidence>
<keyword evidence="2" id="KW-1185">Reference proteome</keyword>
<dbReference type="AlphaFoldDB" id="A0A2R5GCW7"/>
<accession>A0A2R5GCW7</accession>
<evidence type="ECO:0000313" key="2">
    <source>
        <dbReference type="Proteomes" id="UP000241890"/>
    </source>
</evidence>
<proteinExistence type="predicted"/>
<name>A0A2R5GCW7_9STRA</name>
<protein>
    <submittedName>
        <fullName evidence="1">Uncharacterized protein</fullName>
    </submittedName>
</protein>
<organism evidence="1 2">
    <name type="scientific">Hondaea fermentalgiana</name>
    <dbReference type="NCBI Taxonomy" id="2315210"/>
    <lineage>
        <taxon>Eukaryota</taxon>
        <taxon>Sar</taxon>
        <taxon>Stramenopiles</taxon>
        <taxon>Bigyra</taxon>
        <taxon>Labyrinthulomycetes</taxon>
        <taxon>Thraustochytrida</taxon>
        <taxon>Thraustochytriidae</taxon>
        <taxon>Hondaea</taxon>
    </lineage>
</organism>
<sequence length="111" mass="12682">MENRFSLELPHELRESLMIHDGQNHADVDPSEQPFPRLYTLAEMMGFYTEKLSRSMLMLSAEEDPTLELVPVAEDRLYVNVRTGVVCRLPDPFGPTILSVDPSWSAYLTVQ</sequence>